<dbReference type="Gene3D" id="2.160.20.70">
    <property type="match status" value="1"/>
</dbReference>
<dbReference type="PANTHER" id="PTHR34108">
    <property type="entry name" value="SEPTUM SITE-DETERMINING PROTEIN MINC"/>
    <property type="match status" value="1"/>
</dbReference>
<feature type="domain" description="Septum formation inhibitor MinC N-terminal" evidence="9">
    <location>
        <begin position="21"/>
        <end position="92"/>
    </location>
</feature>
<evidence type="ECO:0000256" key="4">
    <source>
        <dbReference type="ARBA" id="ARBA00023306"/>
    </source>
</evidence>
<dbReference type="PANTHER" id="PTHR34108:SF1">
    <property type="entry name" value="SEPTUM SITE-DETERMINING PROTEIN MINC"/>
    <property type="match status" value="1"/>
</dbReference>
<evidence type="ECO:0000256" key="7">
    <source>
        <dbReference type="SAM" id="MobiDB-lite"/>
    </source>
</evidence>
<dbReference type="SUPFAM" id="SSF63848">
    <property type="entry name" value="Cell-division inhibitor MinC, C-terminal domain"/>
    <property type="match status" value="1"/>
</dbReference>
<dbReference type="Pfam" id="PF03775">
    <property type="entry name" value="MinC_C"/>
    <property type="match status" value="1"/>
</dbReference>
<keyword evidence="2 6" id="KW-0132">Cell division</keyword>
<reference evidence="10 11" key="1">
    <citation type="submission" date="2017-06" db="EMBL/GenBank/DDBJ databases">
        <authorList>
            <person name="Kim H.J."/>
            <person name="Triplett B.A."/>
        </authorList>
    </citation>
    <scope>NUCLEOTIDE SEQUENCE [LARGE SCALE GENOMIC DNA]</scope>
    <source>
        <strain evidence="10 11">B29T1</strain>
    </source>
</reference>
<evidence type="ECO:0000256" key="1">
    <source>
        <dbReference type="ARBA" id="ARBA00006291"/>
    </source>
</evidence>
<dbReference type="InterPro" id="IPR005526">
    <property type="entry name" value="Septum_form_inhib_MinC_C"/>
</dbReference>
<evidence type="ECO:0000259" key="8">
    <source>
        <dbReference type="Pfam" id="PF03775"/>
    </source>
</evidence>
<dbReference type="HAMAP" id="MF_00267">
    <property type="entry name" value="MinC"/>
    <property type="match status" value="1"/>
</dbReference>
<comment type="similarity">
    <text evidence="1 6">Belongs to the MinC family.</text>
</comment>
<dbReference type="GO" id="GO:0000917">
    <property type="term" value="P:division septum assembly"/>
    <property type="evidence" value="ECO:0007669"/>
    <property type="project" value="UniProtKB-KW"/>
</dbReference>
<evidence type="ECO:0000256" key="6">
    <source>
        <dbReference type="HAMAP-Rule" id="MF_00267"/>
    </source>
</evidence>
<evidence type="ECO:0000256" key="5">
    <source>
        <dbReference type="ARBA" id="ARBA00025606"/>
    </source>
</evidence>
<comment type="subunit">
    <text evidence="6">Interacts with MinD and FtsZ.</text>
</comment>
<sequence length="255" mass="26761">MTASVQAAAKSEGAGGSRHPFQVRGALQTMLALRLIAPDDPDFFKLLLDKIAHAPDFFRDAPLVIDVAPIVEGAPIDLAAFTERLRAHRLVPIGIQNGSDAWNEAAAEAGLARFGAGGAAQERVAETPRKVTKAPAANGAVPAVRRGASRIVTEPVRGGQQIHAPDGDLVVLAPVGHGAELAAAGHIHVYGPLRGRAFAGIDGDEGAMIFCDQLDAELLSIAGVYMVNEAIDQRLVNRRARVTCDGERLLLAPMP</sequence>
<evidence type="ECO:0000259" key="9">
    <source>
        <dbReference type="Pfam" id="PF05209"/>
    </source>
</evidence>
<dbReference type="Pfam" id="PF05209">
    <property type="entry name" value="MinC_N"/>
    <property type="match status" value="1"/>
</dbReference>
<dbReference type="InterPro" id="IPR007874">
    <property type="entry name" value="MinC_N"/>
</dbReference>
<dbReference type="GO" id="GO:0051302">
    <property type="term" value="P:regulation of cell division"/>
    <property type="evidence" value="ECO:0007669"/>
    <property type="project" value="InterPro"/>
</dbReference>
<evidence type="ECO:0000313" key="10">
    <source>
        <dbReference type="EMBL" id="SNB70340.1"/>
    </source>
</evidence>
<dbReference type="RefSeq" id="WP_088561736.1">
    <property type="nucleotide sequence ID" value="NZ_FYEH01000007.1"/>
</dbReference>
<keyword evidence="3 6" id="KW-0717">Septation</keyword>
<organism evidence="10 11">
    <name type="scientific">Arboricoccus pini</name>
    <dbReference type="NCBI Taxonomy" id="1963835"/>
    <lineage>
        <taxon>Bacteria</taxon>
        <taxon>Pseudomonadati</taxon>
        <taxon>Pseudomonadota</taxon>
        <taxon>Alphaproteobacteria</taxon>
        <taxon>Geminicoccales</taxon>
        <taxon>Geminicoccaceae</taxon>
        <taxon>Arboricoccus</taxon>
    </lineage>
</organism>
<gene>
    <name evidence="6" type="primary">minC</name>
    <name evidence="10" type="ORF">SAMN07250955_107173</name>
</gene>
<feature type="domain" description="Septum formation inhibitor MinC C-terminal" evidence="8">
    <location>
        <begin position="151"/>
        <end position="250"/>
    </location>
</feature>
<evidence type="ECO:0000313" key="11">
    <source>
        <dbReference type="Proteomes" id="UP000197065"/>
    </source>
</evidence>
<dbReference type="InterPro" id="IPR036145">
    <property type="entry name" value="MinC_C_sf"/>
</dbReference>
<dbReference type="InterPro" id="IPR013033">
    <property type="entry name" value="MinC"/>
</dbReference>
<feature type="region of interest" description="Disordered" evidence="7">
    <location>
        <begin position="1"/>
        <end position="20"/>
    </location>
</feature>
<dbReference type="GO" id="GO:0000902">
    <property type="term" value="P:cell morphogenesis"/>
    <property type="evidence" value="ECO:0007669"/>
    <property type="project" value="InterPro"/>
</dbReference>
<dbReference type="AlphaFoldDB" id="A0A212RDG1"/>
<dbReference type="NCBIfam" id="TIGR01222">
    <property type="entry name" value="minC"/>
    <property type="match status" value="1"/>
</dbReference>
<proteinExistence type="inferred from homology"/>
<protein>
    <recommendedName>
        <fullName evidence="6">Probable septum site-determining protein MinC</fullName>
    </recommendedName>
</protein>
<accession>A0A212RDG1</accession>
<dbReference type="InterPro" id="IPR016098">
    <property type="entry name" value="CAP/MinC_C"/>
</dbReference>
<evidence type="ECO:0000256" key="2">
    <source>
        <dbReference type="ARBA" id="ARBA00022618"/>
    </source>
</evidence>
<dbReference type="EMBL" id="FYEH01000007">
    <property type="protein sequence ID" value="SNB70340.1"/>
    <property type="molecule type" value="Genomic_DNA"/>
</dbReference>
<keyword evidence="4 6" id="KW-0131">Cell cycle</keyword>
<dbReference type="Proteomes" id="UP000197065">
    <property type="component" value="Unassembled WGS sequence"/>
</dbReference>
<name>A0A212RDG1_9PROT</name>
<evidence type="ECO:0000256" key="3">
    <source>
        <dbReference type="ARBA" id="ARBA00023210"/>
    </source>
</evidence>
<dbReference type="Gene3D" id="3.30.70.260">
    <property type="match status" value="1"/>
</dbReference>
<dbReference type="GO" id="GO:1901891">
    <property type="term" value="P:regulation of cell septum assembly"/>
    <property type="evidence" value="ECO:0007669"/>
    <property type="project" value="InterPro"/>
</dbReference>
<dbReference type="OrthoDB" id="9794530at2"/>
<keyword evidence="11" id="KW-1185">Reference proteome</keyword>
<comment type="function">
    <text evidence="5 6">Cell division inhibitor that blocks the formation of polar Z ring septums. Rapidly oscillates between the poles of the cell to destabilize FtsZ filaments that have formed before they mature into polar Z rings. Prevents FtsZ polymerization.</text>
</comment>